<dbReference type="Pfam" id="PF13635">
    <property type="entry name" value="DUF4143"/>
    <property type="match status" value="1"/>
</dbReference>
<name>A0A939K204_9BACT</name>
<gene>
    <name evidence="3" type="ORF">J2I47_14180</name>
</gene>
<dbReference type="GO" id="GO:0003677">
    <property type="term" value="F:DNA binding"/>
    <property type="evidence" value="ECO:0007669"/>
    <property type="project" value="UniProtKB-KW"/>
</dbReference>
<dbReference type="SUPFAM" id="SSF52540">
    <property type="entry name" value="P-loop containing nucleoside triphosphate hydrolases"/>
    <property type="match status" value="1"/>
</dbReference>
<dbReference type="InterPro" id="IPR027417">
    <property type="entry name" value="P-loop_NTPase"/>
</dbReference>
<dbReference type="SUPFAM" id="SSF46785">
    <property type="entry name" value="Winged helix' DNA-binding domain"/>
    <property type="match status" value="1"/>
</dbReference>
<keyword evidence="3" id="KW-0067">ATP-binding</keyword>
<organism evidence="3 4">
    <name type="scientific">Fibrella rubiginis</name>
    <dbReference type="NCBI Taxonomy" id="2817060"/>
    <lineage>
        <taxon>Bacteria</taxon>
        <taxon>Pseudomonadati</taxon>
        <taxon>Bacteroidota</taxon>
        <taxon>Cytophagia</taxon>
        <taxon>Cytophagales</taxon>
        <taxon>Spirosomataceae</taxon>
        <taxon>Fibrella</taxon>
    </lineage>
</organism>
<dbReference type="RefSeq" id="WP_207365239.1">
    <property type="nucleotide sequence ID" value="NZ_JAFMYV010000006.1"/>
</dbReference>
<dbReference type="CDD" id="cd00009">
    <property type="entry name" value="AAA"/>
    <property type="match status" value="1"/>
</dbReference>
<feature type="domain" description="AAA+ ATPase" evidence="2">
    <location>
        <begin position="16"/>
        <end position="152"/>
    </location>
</feature>
<dbReference type="InterPro" id="IPR036390">
    <property type="entry name" value="WH_DNA-bd_sf"/>
</dbReference>
<dbReference type="Pfam" id="PF13173">
    <property type="entry name" value="AAA_14"/>
    <property type="match status" value="1"/>
</dbReference>
<keyword evidence="4" id="KW-1185">Reference proteome</keyword>
<keyword evidence="3" id="KW-0547">Nucleotide-binding</keyword>
<dbReference type="PANTHER" id="PTHR43566:SF2">
    <property type="entry name" value="DUF4143 DOMAIN-CONTAINING PROTEIN"/>
    <property type="match status" value="1"/>
</dbReference>
<dbReference type="EMBL" id="JAFMYV010000006">
    <property type="protein sequence ID" value="MBO0937702.1"/>
    <property type="molecule type" value="Genomic_DNA"/>
</dbReference>
<dbReference type="Gene3D" id="3.40.50.300">
    <property type="entry name" value="P-loop containing nucleotide triphosphate hydrolases"/>
    <property type="match status" value="1"/>
</dbReference>
<reference evidence="3" key="1">
    <citation type="submission" date="2021-03" db="EMBL/GenBank/DDBJ databases">
        <title>Fibrella sp. HMF5335 genome sequencing and assembly.</title>
        <authorList>
            <person name="Kang H."/>
            <person name="Kim H."/>
            <person name="Bae S."/>
            <person name="Joh K."/>
        </authorList>
    </citation>
    <scope>NUCLEOTIDE SEQUENCE</scope>
    <source>
        <strain evidence="3">HMF5335</strain>
    </source>
</reference>
<dbReference type="InterPro" id="IPR003593">
    <property type="entry name" value="AAA+_ATPase"/>
</dbReference>
<dbReference type="PANTHER" id="PTHR43566">
    <property type="entry name" value="CONSERVED PROTEIN"/>
    <property type="match status" value="1"/>
</dbReference>
<dbReference type="GO" id="GO:0005524">
    <property type="term" value="F:ATP binding"/>
    <property type="evidence" value="ECO:0007669"/>
    <property type="project" value="UniProtKB-KW"/>
</dbReference>
<dbReference type="SMART" id="SM00382">
    <property type="entry name" value="AAA"/>
    <property type="match status" value="1"/>
</dbReference>
<evidence type="ECO:0000313" key="3">
    <source>
        <dbReference type="EMBL" id="MBO0937702.1"/>
    </source>
</evidence>
<dbReference type="Proteomes" id="UP000664034">
    <property type="component" value="Unassembled WGS sequence"/>
</dbReference>
<dbReference type="InterPro" id="IPR041682">
    <property type="entry name" value="AAA_14"/>
</dbReference>
<sequence>MIRRILEDYVLDQISYFPAVVLVGPRQVGKTTLVKTLQQRLPRPSIYLDLELPSQRDRLTTDTELYLSNRADQTIILDEVQQLPDLFPLLRGLIDQRREAGRFLLLGSASPSLLRNTSESLAGRVVYLEMHPLLLEELPLPASYRLHWLRGGFPNAYLAPNTKRLRDWFESFVATYLQRDLPQLGLSASPDLVRRLLTMLASQQGGLLNYANIARSLGLGQTTVQRYIDFLEQAFLIRRLEPYFVNVGKRLTKSPKAYVRDSGMVHHLLRLYDEEALIGHPAAGGSWEGYVIQQVVAVLGTGSQAFFYRTQQGSELDLVIEQGGRIVVALEIKLSNQPTLSKGNTVALQDLDNPPLLLVTPSASDDELRPGVYLCSVATLPTYLERFAVYE</sequence>
<accession>A0A939K204</accession>
<keyword evidence="1" id="KW-0238">DNA-binding</keyword>
<evidence type="ECO:0000259" key="2">
    <source>
        <dbReference type="SMART" id="SM00382"/>
    </source>
</evidence>
<evidence type="ECO:0000313" key="4">
    <source>
        <dbReference type="Proteomes" id="UP000664034"/>
    </source>
</evidence>
<proteinExistence type="predicted"/>
<dbReference type="InterPro" id="IPR025420">
    <property type="entry name" value="DUF4143"/>
</dbReference>
<comment type="caution">
    <text evidence="3">The sequence shown here is derived from an EMBL/GenBank/DDBJ whole genome shotgun (WGS) entry which is preliminary data.</text>
</comment>
<protein>
    <submittedName>
        <fullName evidence="3">ATP-binding protein</fullName>
    </submittedName>
</protein>
<dbReference type="AlphaFoldDB" id="A0A939K204"/>
<evidence type="ECO:0000256" key="1">
    <source>
        <dbReference type="ARBA" id="ARBA00023125"/>
    </source>
</evidence>